<dbReference type="SUPFAM" id="SSF48403">
    <property type="entry name" value="Ankyrin repeat"/>
    <property type="match status" value="1"/>
</dbReference>
<dbReference type="Gene3D" id="1.25.40.20">
    <property type="entry name" value="Ankyrin repeat-containing domain"/>
    <property type="match status" value="3"/>
</dbReference>
<sequence length="825" mass="90270">MEKSVSASSCEGEWPSLEASSSVSAMCTGDKHPFLELRQGGYYCSDCQAEIEDAARVSEENEYLRIVEEQDALRFGVGATAVECSADASHGSRGVTIDWLLRWTDAHGCWDWPTWQVVRFIVRPATRSNHCRYVELPEIATSKGVLGPADTFVSHCWGAPWGDLVGAVSDAASPQRRVWVDAFAVRQWPGNAADLDFRGVVRRCSSFVLVCTSLPEVADMLWSDARKKRHENLPVEVRRKISFFRVWCLVEIQAARLVEHVAIVMKGGSMVKETRSDQGRLGGRFFKTDARMLSNMKMLVDIEKAEASVPEDLAREMARVRAEPGGVAALNEMIQDAVATGATCAKRAVLQSAACGDAHSLQKLLGMDEVQKAEMLRACSFTGYLVVVKLLLQAGAPIDEARKETGGTALMQAAKAGRELVTAHLISAGADVLLRDQRGKSALDWAREKSHFGIARRLQAGVMKATASRMTQAEKDTALREAAREGHVEALRILLQSGADVTARDRKERSALEWAQSVNEFGKDAAARAACVSAVQEAWVPQWTRRSKCTATKKEKMGDLSWACERGHTEVVQVLLGAGVPAHPCTNKTLKKTLKPDKMNRPPILMAACNGHAAIVSLLISAGADLECTDKFNWTPFHLAAAEGHIDVLKVLLEAQPELADQGGGRYMLSPLGYAYFKRNVNCFTLLAAASKQPLKDAYLRKSAEESCPEFMRVLLRLGADHTARTGIKKRTPLESARRNMVGKGKAPDPSSEHQECIQILENAHLSETTHHSAQAAWEAAMNSLPEHSIGAQAVQLERGSSNPVRGFHSSVVRSRSEIRGYHSS</sequence>
<dbReference type="PROSITE" id="PS50088">
    <property type="entry name" value="ANK_REPEAT"/>
    <property type="match status" value="4"/>
</dbReference>
<protein>
    <submittedName>
        <fullName evidence="5">Uncharacterized protein</fullName>
    </submittedName>
</protein>
<evidence type="ECO:0000256" key="4">
    <source>
        <dbReference type="SAM" id="MobiDB-lite"/>
    </source>
</evidence>
<dbReference type="SMART" id="SM00248">
    <property type="entry name" value="ANK"/>
    <property type="match status" value="7"/>
</dbReference>
<dbReference type="AlphaFoldDB" id="A0AAE0C1H0"/>
<feature type="repeat" description="ANK" evidence="3">
    <location>
        <begin position="474"/>
        <end position="506"/>
    </location>
</feature>
<dbReference type="InterPro" id="IPR002110">
    <property type="entry name" value="Ankyrin_rpt"/>
</dbReference>
<dbReference type="Pfam" id="PF12796">
    <property type="entry name" value="Ank_2"/>
    <property type="match status" value="2"/>
</dbReference>
<keyword evidence="6" id="KW-1185">Reference proteome</keyword>
<gene>
    <name evidence="5" type="ORF">CYMTET_44735</name>
</gene>
<accession>A0AAE0C1H0</accession>
<feature type="repeat" description="ANK" evidence="3">
    <location>
        <begin position="599"/>
        <end position="631"/>
    </location>
</feature>
<feature type="repeat" description="ANK" evidence="3">
    <location>
        <begin position="632"/>
        <end position="654"/>
    </location>
</feature>
<name>A0AAE0C1H0_9CHLO</name>
<dbReference type="PANTHER" id="PTHR24123">
    <property type="entry name" value="ANKYRIN REPEAT-CONTAINING"/>
    <property type="match status" value="1"/>
</dbReference>
<feature type="region of interest" description="Disordered" evidence="4">
    <location>
        <begin position="734"/>
        <end position="754"/>
    </location>
</feature>
<dbReference type="EMBL" id="LGRX02030380">
    <property type="protein sequence ID" value="KAK3245715.1"/>
    <property type="molecule type" value="Genomic_DNA"/>
</dbReference>
<evidence type="ECO:0000256" key="1">
    <source>
        <dbReference type="ARBA" id="ARBA00022737"/>
    </source>
</evidence>
<evidence type="ECO:0000256" key="2">
    <source>
        <dbReference type="ARBA" id="ARBA00023043"/>
    </source>
</evidence>
<evidence type="ECO:0000313" key="5">
    <source>
        <dbReference type="EMBL" id="KAK3245715.1"/>
    </source>
</evidence>
<keyword evidence="1" id="KW-0677">Repeat</keyword>
<dbReference type="PROSITE" id="PS50297">
    <property type="entry name" value="ANK_REP_REGION"/>
    <property type="match status" value="4"/>
</dbReference>
<evidence type="ECO:0000313" key="6">
    <source>
        <dbReference type="Proteomes" id="UP001190700"/>
    </source>
</evidence>
<feature type="repeat" description="ANK" evidence="3">
    <location>
        <begin position="405"/>
        <end position="437"/>
    </location>
</feature>
<dbReference type="Pfam" id="PF00023">
    <property type="entry name" value="Ank"/>
    <property type="match status" value="1"/>
</dbReference>
<dbReference type="Proteomes" id="UP001190700">
    <property type="component" value="Unassembled WGS sequence"/>
</dbReference>
<dbReference type="InterPro" id="IPR036770">
    <property type="entry name" value="Ankyrin_rpt-contain_sf"/>
</dbReference>
<dbReference type="PANTHER" id="PTHR24123:SF33">
    <property type="entry name" value="PROTEIN HOS4"/>
    <property type="match status" value="1"/>
</dbReference>
<evidence type="ECO:0000256" key="3">
    <source>
        <dbReference type="PROSITE-ProRule" id="PRU00023"/>
    </source>
</evidence>
<reference evidence="5 6" key="1">
    <citation type="journal article" date="2015" name="Genome Biol. Evol.">
        <title>Comparative Genomics of a Bacterivorous Green Alga Reveals Evolutionary Causalities and Consequences of Phago-Mixotrophic Mode of Nutrition.</title>
        <authorList>
            <person name="Burns J.A."/>
            <person name="Paasch A."/>
            <person name="Narechania A."/>
            <person name="Kim E."/>
        </authorList>
    </citation>
    <scope>NUCLEOTIDE SEQUENCE [LARGE SCALE GENOMIC DNA]</scope>
    <source>
        <strain evidence="5 6">PLY_AMNH</strain>
    </source>
</reference>
<dbReference type="InterPro" id="IPR051165">
    <property type="entry name" value="Multifunctional_ANK_Repeat"/>
</dbReference>
<keyword evidence="2 3" id="KW-0040">ANK repeat</keyword>
<organism evidence="5 6">
    <name type="scientific">Cymbomonas tetramitiformis</name>
    <dbReference type="NCBI Taxonomy" id="36881"/>
    <lineage>
        <taxon>Eukaryota</taxon>
        <taxon>Viridiplantae</taxon>
        <taxon>Chlorophyta</taxon>
        <taxon>Pyramimonadophyceae</taxon>
        <taxon>Pyramimonadales</taxon>
        <taxon>Pyramimonadaceae</taxon>
        <taxon>Cymbomonas</taxon>
    </lineage>
</organism>
<comment type="caution">
    <text evidence="5">The sequence shown here is derived from an EMBL/GenBank/DDBJ whole genome shotgun (WGS) entry which is preliminary data.</text>
</comment>
<proteinExistence type="predicted"/>